<name>A0A172ZM58_9BACL</name>
<evidence type="ECO:0000256" key="2">
    <source>
        <dbReference type="ARBA" id="ARBA00022722"/>
    </source>
</evidence>
<dbReference type="GO" id="GO:0004540">
    <property type="term" value="F:RNA nuclease activity"/>
    <property type="evidence" value="ECO:0007669"/>
    <property type="project" value="InterPro"/>
</dbReference>
<dbReference type="Gene3D" id="1.20.120.580">
    <property type="entry name" value="bsu32300-like"/>
    <property type="match status" value="1"/>
</dbReference>
<evidence type="ECO:0000256" key="4">
    <source>
        <dbReference type="ARBA" id="ARBA00024207"/>
    </source>
</evidence>
<dbReference type="SUPFAM" id="SSF81593">
    <property type="entry name" value="Nucleotidyltransferase substrate binding subunit/domain"/>
    <property type="match status" value="1"/>
</dbReference>
<dbReference type="Proteomes" id="UP000078148">
    <property type="component" value="Chromosome"/>
</dbReference>
<accession>A0A172ZM58</accession>
<reference evidence="6" key="1">
    <citation type="submission" date="2015-10" db="EMBL/GenBank/DDBJ databases">
        <title>Genome of Paenibacillus bovis sp. nov.</title>
        <authorList>
            <person name="Wu Z."/>
            <person name="Gao C."/>
            <person name="Liu Z."/>
            <person name="Zheng H."/>
        </authorList>
    </citation>
    <scope>NUCLEOTIDE SEQUENCE [LARGE SCALE GENOMIC DNA]</scope>
    <source>
        <strain evidence="6">BD3526</strain>
    </source>
</reference>
<keyword evidence="3" id="KW-0378">Hydrolase</keyword>
<reference evidence="5 6" key="2">
    <citation type="journal article" date="2016" name="Int. J. Syst. Evol. Microbiol.">
        <title>Paenibacillus bovis sp. nov., isolated from raw yak (Bos grunniens) milk.</title>
        <authorList>
            <person name="Gao C."/>
            <person name="Han J."/>
            <person name="Liu Z."/>
            <person name="Xu X."/>
            <person name="Hang F."/>
            <person name="Wu Z."/>
        </authorList>
    </citation>
    <scope>NUCLEOTIDE SEQUENCE [LARGE SCALE GENOMIC DNA]</scope>
    <source>
        <strain evidence="5 6">BD3526</strain>
    </source>
</reference>
<dbReference type="GO" id="GO:0110001">
    <property type="term" value="C:toxin-antitoxin complex"/>
    <property type="evidence" value="ECO:0007669"/>
    <property type="project" value="InterPro"/>
</dbReference>
<dbReference type="PANTHER" id="PTHR33397">
    <property type="entry name" value="UPF0331 PROTEIN YUTE"/>
    <property type="match status" value="1"/>
</dbReference>
<evidence type="ECO:0000256" key="3">
    <source>
        <dbReference type="ARBA" id="ARBA00022801"/>
    </source>
</evidence>
<evidence type="ECO:0000313" key="6">
    <source>
        <dbReference type="Proteomes" id="UP000078148"/>
    </source>
</evidence>
<gene>
    <name evidence="5" type="ORF">AR543_09590</name>
</gene>
<keyword evidence="2" id="KW-0540">Nuclease</keyword>
<dbReference type="AlphaFoldDB" id="A0A172ZM58"/>
<evidence type="ECO:0000313" key="5">
    <source>
        <dbReference type="EMBL" id="ANF98735.1"/>
    </source>
</evidence>
<organism evidence="5 6">
    <name type="scientific">Paenibacillus bovis</name>
    <dbReference type="NCBI Taxonomy" id="1616788"/>
    <lineage>
        <taxon>Bacteria</taxon>
        <taxon>Bacillati</taxon>
        <taxon>Bacillota</taxon>
        <taxon>Bacilli</taxon>
        <taxon>Bacillales</taxon>
        <taxon>Paenibacillaceae</taxon>
        <taxon>Paenibacillus</taxon>
    </lineage>
</organism>
<sequence>MNQDIFLNKSATIRRCSQRIHEEYGGNADNLYNFTRQDSIILNLQRACEACLDLAMHIIAEQQLGVPQSSRDAFDLLHRSGWIDRELNRSLKAMVGFRNIAMHDYQAVQVEILEEMIEHQLPDLERYLEQVGNKAQTE</sequence>
<dbReference type="InterPro" id="IPR008201">
    <property type="entry name" value="HepT-like"/>
</dbReference>
<dbReference type="GO" id="GO:0016787">
    <property type="term" value="F:hydrolase activity"/>
    <property type="evidence" value="ECO:0007669"/>
    <property type="project" value="UniProtKB-KW"/>
</dbReference>
<dbReference type="Pfam" id="PF01934">
    <property type="entry name" value="HepT-like"/>
    <property type="match status" value="1"/>
</dbReference>
<dbReference type="InterPro" id="IPR052379">
    <property type="entry name" value="Type_VII_TA_RNase"/>
</dbReference>
<evidence type="ECO:0008006" key="7">
    <source>
        <dbReference type="Google" id="ProtNLM"/>
    </source>
</evidence>
<dbReference type="EMBL" id="CP013023">
    <property type="protein sequence ID" value="ANF98735.1"/>
    <property type="molecule type" value="Genomic_DNA"/>
</dbReference>
<dbReference type="InterPro" id="IPR037038">
    <property type="entry name" value="HepT-like_sf"/>
</dbReference>
<evidence type="ECO:0000256" key="1">
    <source>
        <dbReference type="ARBA" id="ARBA00022649"/>
    </source>
</evidence>
<keyword evidence="1" id="KW-1277">Toxin-antitoxin system</keyword>
<dbReference type="PANTHER" id="PTHR33397:SF3">
    <property type="entry name" value="MRNA NUCLEASE HEPT"/>
    <property type="match status" value="1"/>
</dbReference>
<dbReference type="KEGG" id="pbv:AR543_09590"/>
<dbReference type="RefSeq" id="WP_060536720.1">
    <property type="nucleotide sequence ID" value="NZ_CP013023.1"/>
</dbReference>
<keyword evidence="6" id="KW-1185">Reference proteome</keyword>
<dbReference type="NCBIfam" id="NF047751">
    <property type="entry name" value="HepT_toxin"/>
    <property type="match status" value="1"/>
</dbReference>
<comment type="similarity">
    <text evidence="4">Belongs to the HepT RNase toxin family.</text>
</comment>
<proteinExistence type="inferred from homology"/>
<protein>
    <recommendedName>
        <fullName evidence="7">DUF86 domain-containing protein</fullName>
    </recommendedName>
</protein>